<dbReference type="SUPFAM" id="SSF50331">
    <property type="entry name" value="MOP-like"/>
    <property type="match status" value="1"/>
</dbReference>
<keyword evidence="1" id="KW-0813">Transport</keyword>
<dbReference type="Gene3D" id="2.40.50.140">
    <property type="entry name" value="Nucleic acid-binding proteins"/>
    <property type="match status" value="1"/>
</dbReference>
<evidence type="ECO:0000259" key="4">
    <source>
        <dbReference type="PROSITE" id="PS50893"/>
    </source>
</evidence>
<dbReference type="GO" id="GO:0043190">
    <property type="term" value="C:ATP-binding cassette (ABC) transporter complex"/>
    <property type="evidence" value="ECO:0007669"/>
    <property type="project" value="InterPro"/>
</dbReference>
<dbReference type="Proteomes" id="UP000199008">
    <property type="component" value="Unassembled WGS sequence"/>
</dbReference>
<dbReference type="GO" id="GO:0005524">
    <property type="term" value="F:ATP binding"/>
    <property type="evidence" value="ECO:0007669"/>
    <property type="project" value="UniProtKB-KW"/>
</dbReference>
<evidence type="ECO:0000256" key="2">
    <source>
        <dbReference type="ARBA" id="ARBA00022741"/>
    </source>
</evidence>
<dbReference type="InterPro" id="IPR003439">
    <property type="entry name" value="ABC_transporter-like_ATP-bd"/>
</dbReference>
<dbReference type="PANTHER" id="PTHR42781">
    <property type="entry name" value="SPERMIDINE/PUTRESCINE IMPORT ATP-BINDING PROTEIN POTA"/>
    <property type="match status" value="1"/>
</dbReference>
<feature type="domain" description="ABC transporter" evidence="4">
    <location>
        <begin position="3"/>
        <end position="241"/>
    </location>
</feature>
<dbReference type="AlphaFoldDB" id="A0A1G9BB45"/>
<reference evidence="6" key="1">
    <citation type="submission" date="2016-10" db="EMBL/GenBank/DDBJ databases">
        <authorList>
            <person name="Varghese N."/>
            <person name="Submissions S."/>
        </authorList>
    </citation>
    <scope>NUCLEOTIDE SEQUENCE [LARGE SCALE GENOMIC DNA]</scope>
    <source>
        <strain evidence="6">CGMCC 1.8895</strain>
    </source>
</reference>
<dbReference type="Pfam" id="PF08402">
    <property type="entry name" value="TOBE_2"/>
    <property type="match status" value="1"/>
</dbReference>
<sequence length="355" mass="40324">MTAEIRQLNKFFGNFQALKDINLETSEGEFIAILGPSGCGKTTLLRLLAGFSAPSGGEIYLDGEAVASKTMNVPPEKRNLNMVFQSFALWPHMNIEDHIRFALKNHRYMEKLNSKEMNERIDEILRIVGLEQFKHRLPGELSGGQKQRVSLARAIAPAPRLLLMDEPLSNLDAELRIEMRREIQKIHKITKASIVYVTHDQGEALAMADRIIVMNDGKIEQIGTPEEIYESPETSFVATFVGKANLFKGAWKDEVFKPEGTQLAWRQNNVTGSFIKDGIFPLRPEQIRLTKAEEEKLQGRIMTKQFQGKEYHYSLDVNGRTVIVHMPINESYEIGETVSIEPDIIWGWDKKAPEN</sequence>
<protein>
    <submittedName>
        <fullName evidence="5">Iron(III) transport system ATP-binding protein</fullName>
    </submittedName>
</protein>
<dbReference type="EMBL" id="FNFY01000002">
    <property type="protein sequence ID" value="SDK36707.1"/>
    <property type="molecule type" value="Genomic_DNA"/>
</dbReference>
<dbReference type="STRING" id="576118.SAMN05216216_102191"/>
<dbReference type="PROSITE" id="PS50893">
    <property type="entry name" value="ABC_TRANSPORTER_2"/>
    <property type="match status" value="1"/>
</dbReference>
<dbReference type="InterPro" id="IPR027417">
    <property type="entry name" value="P-loop_NTPase"/>
</dbReference>
<dbReference type="InterPro" id="IPR008995">
    <property type="entry name" value="Mo/tungstate-bd_C_term_dom"/>
</dbReference>
<dbReference type="RefSeq" id="WP_092984308.1">
    <property type="nucleotide sequence ID" value="NZ_FNFY01000002.1"/>
</dbReference>
<dbReference type="InterPro" id="IPR003593">
    <property type="entry name" value="AAA+_ATPase"/>
</dbReference>
<dbReference type="PROSITE" id="PS00211">
    <property type="entry name" value="ABC_TRANSPORTER_1"/>
    <property type="match status" value="1"/>
</dbReference>
<gene>
    <name evidence="5" type="ORF">SAMN05216216_102191</name>
</gene>
<accession>A0A1G9BB45</accession>
<dbReference type="Gene3D" id="3.40.50.300">
    <property type="entry name" value="P-loop containing nucleotide triphosphate hydrolases"/>
    <property type="match status" value="1"/>
</dbReference>
<evidence type="ECO:0000313" key="5">
    <source>
        <dbReference type="EMBL" id="SDK36707.1"/>
    </source>
</evidence>
<evidence type="ECO:0000313" key="6">
    <source>
        <dbReference type="Proteomes" id="UP000199008"/>
    </source>
</evidence>
<dbReference type="Pfam" id="PF00005">
    <property type="entry name" value="ABC_tran"/>
    <property type="match status" value="1"/>
</dbReference>
<evidence type="ECO:0000256" key="3">
    <source>
        <dbReference type="ARBA" id="ARBA00022840"/>
    </source>
</evidence>
<dbReference type="PANTHER" id="PTHR42781:SF4">
    <property type="entry name" value="SPERMIDINE_PUTRESCINE IMPORT ATP-BINDING PROTEIN POTA"/>
    <property type="match status" value="1"/>
</dbReference>
<evidence type="ECO:0000256" key="1">
    <source>
        <dbReference type="ARBA" id="ARBA00022448"/>
    </source>
</evidence>
<dbReference type="SUPFAM" id="SSF52540">
    <property type="entry name" value="P-loop containing nucleoside triphosphate hydrolases"/>
    <property type="match status" value="1"/>
</dbReference>
<dbReference type="InterPro" id="IPR017871">
    <property type="entry name" value="ABC_transporter-like_CS"/>
</dbReference>
<dbReference type="InterPro" id="IPR013611">
    <property type="entry name" value="Transp-assoc_OB_typ2"/>
</dbReference>
<name>A0A1G9BB45_9BACL</name>
<dbReference type="InterPro" id="IPR050093">
    <property type="entry name" value="ABC_SmlMolc_Importer"/>
</dbReference>
<dbReference type="FunFam" id="3.40.50.300:FF:000042">
    <property type="entry name" value="Maltose/maltodextrin ABC transporter, ATP-binding protein"/>
    <property type="match status" value="1"/>
</dbReference>
<keyword evidence="3 5" id="KW-0067">ATP-binding</keyword>
<dbReference type="InterPro" id="IPR012340">
    <property type="entry name" value="NA-bd_OB-fold"/>
</dbReference>
<keyword evidence="6" id="KW-1185">Reference proteome</keyword>
<organism evidence="5 6">
    <name type="scientific">Lacicoccus qingdaonensis</name>
    <dbReference type="NCBI Taxonomy" id="576118"/>
    <lineage>
        <taxon>Bacteria</taxon>
        <taxon>Bacillati</taxon>
        <taxon>Bacillota</taxon>
        <taxon>Bacilli</taxon>
        <taxon>Bacillales</taxon>
        <taxon>Salinicoccaceae</taxon>
        <taxon>Lacicoccus</taxon>
    </lineage>
</organism>
<dbReference type="GO" id="GO:0016887">
    <property type="term" value="F:ATP hydrolysis activity"/>
    <property type="evidence" value="ECO:0007669"/>
    <property type="project" value="InterPro"/>
</dbReference>
<proteinExistence type="predicted"/>
<dbReference type="SMART" id="SM00382">
    <property type="entry name" value="AAA"/>
    <property type="match status" value="1"/>
</dbReference>
<dbReference type="OrthoDB" id="9790614at2"/>
<keyword evidence="2" id="KW-0547">Nucleotide-binding</keyword>
<dbReference type="GO" id="GO:0140359">
    <property type="term" value="F:ABC-type transporter activity"/>
    <property type="evidence" value="ECO:0007669"/>
    <property type="project" value="UniProtKB-ARBA"/>
</dbReference>